<dbReference type="Proteomes" id="UP000662904">
    <property type="component" value="Chromosome"/>
</dbReference>
<evidence type="ECO:0000256" key="7">
    <source>
        <dbReference type="ARBA" id="ARBA00022779"/>
    </source>
</evidence>
<keyword evidence="7 10" id="KW-0283">Flagellar rotation</keyword>
<evidence type="ECO:0000256" key="3">
    <source>
        <dbReference type="ARBA" id="ARBA00008281"/>
    </source>
</evidence>
<evidence type="ECO:0000256" key="2">
    <source>
        <dbReference type="ARBA" id="ARBA00004162"/>
    </source>
</evidence>
<protein>
    <recommendedName>
        <fullName evidence="10">Flagellar protein FliL</fullName>
    </recommendedName>
</protein>
<dbReference type="GO" id="GO:0005886">
    <property type="term" value="C:plasma membrane"/>
    <property type="evidence" value="ECO:0007669"/>
    <property type="project" value="UniProtKB-SubCell"/>
</dbReference>
<accession>A0A8A0RNP8</accession>
<dbReference type="GO" id="GO:0009425">
    <property type="term" value="C:bacterial-type flagellum basal body"/>
    <property type="evidence" value="ECO:0007669"/>
    <property type="project" value="InterPro"/>
</dbReference>
<dbReference type="GO" id="GO:0006935">
    <property type="term" value="P:chemotaxis"/>
    <property type="evidence" value="ECO:0007669"/>
    <property type="project" value="UniProtKB-KW"/>
</dbReference>
<keyword evidence="6 10" id="KW-0812">Transmembrane</keyword>
<comment type="subcellular location">
    <subcellularLocation>
        <location evidence="2">Cell membrane</location>
        <topology evidence="2">Single-pass membrane protein</topology>
    </subcellularLocation>
</comment>
<evidence type="ECO:0000256" key="10">
    <source>
        <dbReference type="RuleBase" id="RU364125"/>
    </source>
</evidence>
<keyword evidence="5 10" id="KW-0145">Chemotaxis</keyword>
<dbReference type="PANTHER" id="PTHR35091">
    <property type="entry name" value="FLAGELLAR PROTEIN FLIL"/>
    <property type="match status" value="1"/>
</dbReference>
<dbReference type="GO" id="GO:0071978">
    <property type="term" value="P:bacterial-type flagellum-dependent swarming motility"/>
    <property type="evidence" value="ECO:0007669"/>
    <property type="project" value="TreeGrafter"/>
</dbReference>
<dbReference type="KEGG" id="kme:H0A61_02274"/>
<dbReference type="PANTHER" id="PTHR35091:SF2">
    <property type="entry name" value="FLAGELLAR PROTEIN FLIL"/>
    <property type="match status" value="1"/>
</dbReference>
<proteinExistence type="inferred from homology"/>
<evidence type="ECO:0000256" key="8">
    <source>
        <dbReference type="ARBA" id="ARBA00022989"/>
    </source>
</evidence>
<comment type="function">
    <text evidence="1 10">Controls the rotational direction of flagella during chemotaxis.</text>
</comment>
<reference evidence="11" key="1">
    <citation type="submission" date="2020-07" db="EMBL/GenBank/DDBJ databases">
        <title>Koleobacter methoxysyntrophicus gen. nov., sp. nov., a novel anaerobic bacterium isolated from deep subsurface oil field and proposal of Koleobacterales ord. nov. in the phylum Firmicutes.</title>
        <authorList>
            <person name="Sakamoto S."/>
            <person name="Tamaki H."/>
        </authorList>
    </citation>
    <scope>NUCLEOTIDE SEQUENCE</scope>
    <source>
        <strain evidence="11">NRmbB1</strain>
    </source>
</reference>
<dbReference type="AlphaFoldDB" id="A0A8A0RNP8"/>
<keyword evidence="12" id="KW-1185">Reference proteome</keyword>
<dbReference type="EMBL" id="CP059066">
    <property type="protein sequence ID" value="QSQ09893.1"/>
    <property type="molecule type" value="Genomic_DNA"/>
</dbReference>
<keyword evidence="9 10" id="KW-0472">Membrane</keyword>
<evidence type="ECO:0000256" key="9">
    <source>
        <dbReference type="ARBA" id="ARBA00023136"/>
    </source>
</evidence>
<evidence type="ECO:0000256" key="4">
    <source>
        <dbReference type="ARBA" id="ARBA00022475"/>
    </source>
</evidence>
<dbReference type="RefSeq" id="WP_206707226.1">
    <property type="nucleotide sequence ID" value="NZ_CP059066.1"/>
</dbReference>
<dbReference type="Pfam" id="PF03748">
    <property type="entry name" value="FliL"/>
    <property type="match status" value="1"/>
</dbReference>
<dbReference type="InterPro" id="IPR005503">
    <property type="entry name" value="FliL"/>
</dbReference>
<evidence type="ECO:0000313" key="11">
    <source>
        <dbReference type="EMBL" id="QSQ09893.1"/>
    </source>
</evidence>
<comment type="similarity">
    <text evidence="3 10">Belongs to the FliL family.</text>
</comment>
<keyword evidence="8 10" id="KW-1133">Transmembrane helix</keyword>
<name>A0A8A0RNP8_9FIRM</name>
<gene>
    <name evidence="11" type="ORF">H0A61_02274</name>
</gene>
<evidence type="ECO:0000256" key="1">
    <source>
        <dbReference type="ARBA" id="ARBA00002254"/>
    </source>
</evidence>
<evidence type="ECO:0000256" key="6">
    <source>
        <dbReference type="ARBA" id="ARBA00022692"/>
    </source>
</evidence>
<keyword evidence="4 10" id="KW-1003">Cell membrane</keyword>
<evidence type="ECO:0000313" key="12">
    <source>
        <dbReference type="Proteomes" id="UP000662904"/>
    </source>
</evidence>
<feature type="transmembrane region" description="Helical" evidence="10">
    <location>
        <begin position="12"/>
        <end position="33"/>
    </location>
</feature>
<organism evidence="11 12">
    <name type="scientific">Koleobacter methoxysyntrophicus</name>
    <dbReference type="NCBI Taxonomy" id="2751313"/>
    <lineage>
        <taxon>Bacteria</taxon>
        <taxon>Bacillati</taxon>
        <taxon>Bacillota</taxon>
        <taxon>Clostridia</taxon>
        <taxon>Koleobacterales</taxon>
        <taxon>Koleobacteraceae</taxon>
        <taxon>Koleobacter</taxon>
    </lineage>
</organism>
<sequence length="152" mass="17321">MAEEQKNRVGKKVVLITLLIILALIITYVIAYFTALKVISKPEENKDSQEKEVIKRGIVYSLGEFLTNLNDKGYIKLQLELEVKDKETAASMENRKAELRNKINAILRSKTKSEVSGKEGMDNLRTTIKVELNRLLGEEVILDVFFTDIIVH</sequence>
<evidence type="ECO:0000256" key="5">
    <source>
        <dbReference type="ARBA" id="ARBA00022500"/>
    </source>
</evidence>